<feature type="domain" description="Putative zinc-finger" evidence="1">
    <location>
        <begin position="3"/>
        <end position="36"/>
    </location>
</feature>
<evidence type="ECO:0000259" key="1">
    <source>
        <dbReference type="Pfam" id="PF13490"/>
    </source>
</evidence>
<proteinExistence type="predicted"/>
<reference evidence="2" key="1">
    <citation type="submission" date="2020-07" db="EMBL/GenBank/DDBJ databases">
        <title>Huge and variable diversity of episymbiotic CPR bacteria and DPANN archaea in groundwater ecosystems.</title>
        <authorList>
            <person name="He C.Y."/>
            <person name="Keren R."/>
            <person name="Whittaker M."/>
            <person name="Farag I.F."/>
            <person name="Doudna J."/>
            <person name="Cate J.H.D."/>
            <person name="Banfield J.F."/>
        </authorList>
    </citation>
    <scope>NUCLEOTIDE SEQUENCE</scope>
    <source>
        <strain evidence="2">NC_groundwater_580_Pr5_B-0.1um_64_19</strain>
    </source>
</reference>
<evidence type="ECO:0000313" key="3">
    <source>
        <dbReference type="Proteomes" id="UP000779809"/>
    </source>
</evidence>
<dbReference type="EMBL" id="JACPNR010000004">
    <property type="protein sequence ID" value="MBI2677505.1"/>
    <property type="molecule type" value="Genomic_DNA"/>
</dbReference>
<gene>
    <name evidence="2" type="ORF">HYX28_01845</name>
</gene>
<name>A0A932ENA5_9BACT</name>
<sequence>MTCAEFLKELTDYLDDALDSRTRAELEDHLVWCHECFVVCDTTKKTISIYRESKLYELPDDLRGRLHNAIVSKCKSKKPDAAAPDDKSKR</sequence>
<protein>
    <submittedName>
        <fullName evidence="2">Zf-HC2 domain-containing protein</fullName>
    </submittedName>
</protein>
<dbReference type="AlphaFoldDB" id="A0A932ENA5"/>
<dbReference type="Pfam" id="PF13490">
    <property type="entry name" value="zf-HC2"/>
    <property type="match status" value="1"/>
</dbReference>
<comment type="caution">
    <text evidence="2">The sequence shown here is derived from an EMBL/GenBank/DDBJ whole genome shotgun (WGS) entry which is preliminary data.</text>
</comment>
<dbReference type="InterPro" id="IPR027383">
    <property type="entry name" value="Znf_put"/>
</dbReference>
<accession>A0A932ENA5</accession>
<organism evidence="2 3">
    <name type="scientific">Candidatus Korobacter versatilis</name>
    <dbReference type="NCBI Taxonomy" id="658062"/>
    <lineage>
        <taxon>Bacteria</taxon>
        <taxon>Pseudomonadati</taxon>
        <taxon>Acidobacteriota</taxon>
        <taxon>Terriglobia</taxon>
        <taxon>Terriglobales</taxon>
        <taxon>Candidatus Korobacteraceae</taxon>
        <taxon>Candidatus Korobacter</taxon>
    </lineage>
</organism>
<evidence type="ECO:0000313" key="2">
    <source>
        <dbReference type="EMBL" id="MBI2677505.1"/>
    </source>
</evidence>
<dbReference type="Proteomes" id="UP000779809">
    <property type="component" value="Unassembled WGS sequence"/>
</dbReference>